<keyword evidence="3" id="KW-0479">Metal-binding</keyword>
<dbReference type="PANTHER" id="PTHR12318:SF0">
    <property type="entry name" value="ACYL-COENZYME A DIPHOSPHATASE NUDT19"/>
    <property type="match status" value="1"/>
</dbReference>
<feature type="domain" description="Nudix hydrolase" evidence="7">
    <location>
        <begin position="21"/>
        <end position="209"/>
    </location>
</feature>
<keyword evidence="9" id="KW-1185">Reference proteome</keyword>
<dbReference type="PANTHER" id="PTHR12318">
    <property type="entry name" value="TESTOSTERONE-REGULATED PROTEIN RP2"/>
    <property type="match status" value="1"/>
</dbReference>
<dbReference type="EMBL" id="FOPW01000002">
    <property type="protein sequence ID" value="SFH25954.1"/>
    <property type="molecule type" value="Genomic_DNA"/>
</dbReference>
<evidence type="ECO:0000256" key="4">
    <source>
        <dbReference type="ARBA" id="ARBA00022801"/>
    </source>
</evidence>
<accession>A0ABY1EA56</accession>
<gene>
    <name evidence="8" type="ORF">SAMN05216274_102135</name>
</gene>
<evidence type="ECO:0000256" key="3">
    <source>
        <dbReference type="ARBA" id="ARBA00022723"/>
    </source>
</evidence>
<keyword evidence="5" id="KW-0460">Magnesium</keyword>
<dbReference type="PROSITE" id="PS51462">
    <property type="entry name" value="NUDIX"/>
    <property type="match status" value="1"/>
</dbReference>
<evidence type="ECO:0000259" key="7">
    <source>
        <dbReference type="PROSITE" id="PS51462"/>
    </source>
</evidence>
<sequence>MTRDAQTGPVPIGDGASPAAPLGVAATVVLLRDGAEGPEVLLLERPRHRGSFAGAWVFPGGGVDPEDRLLTDAADVAASGGSGATAAEGTEAMIVGADAGDSADSDDPIAPAAAEAVEQLAARRAAVREVREETGLEVSPDALVSTALWIPPPIAPKRMRTWFYLTAAPAGIIVLAEDEVIDYAWLRPAIALERHASAVMTLVAPTWVTLHGLQGFESVAAIVAHFTGRGLAHYETRLGASERGQVLFWAGDVAYDDQAHIEQEGGRHRLEIGQVPWVYTASDRA</sequence>
<evidence type="ECO:0000256" key="2">
    <source>
        <dbReference type="ARBA" id="ARBA00001946"/>
    </source>
</evidence>
<dbReference type="RefSeq" id="WP_166787500.1">
    <property type="nucleotide sequence ID" value="NZ_BKAC01000008.1"/>
</dbReference>
<evidence type="ECO:0000313" key="8">
    <source>
        <dbReference type="EMBL" id="SFH25954.1"/>
    </source>
</evidence>
<dbReference type="Pfam" id="PF00293">
    <property type="entry name" value="NUDIX"/>
    <property type="match status" value="2"/>
</dbReference>
<proteinExistence type="predicted"/>
<dbReference type="SUPFAM" id="SSF55811">
    <property type="entry name" value="Nudix"/>
    <property type="match status" value="1"/>
</dbReference>
<dbReference type="Proteomes" id="UP000199681">
    <property type="component" value="Unassembled WGS sequence"/>
</dbReference>
<dbReference type="Gene3D" id="3.90.79.10">
    <property type="entry name" value="Nucleoside Triphosphate Pyrophosphohydrolase"/>
    <property type="match status" value="2"/>
</dbReference>
<comment type="caution">
    <text evidence="8">The sequence shown here is derived from an EMBL/GenBank/DDBJ whole genome shotgun (WGS) entry which is preliminary data.</text>
</comment>
<keyword evidence="4" id="KW-0378">Hydrolase</keyword>
<protein>
    <recommendedName>
        <fullName evidence="7">Nudix hydrolase domain-containing protein</fullName>
    </recommendedName>
</protein>
<dbReference type="InterPro" id="IPR039121">
    <property type="entry name" value="NUDT19"/>
</dbReference>
<comment type="cofactor">
    <cofactor evidence="2">
        <name>Mg(2+)</name>
        <dbReference type="ChEBI" id="CHEBI:18420"/>
    </cofactor>
</comment>
<evidence type="ECO:0000313" key="9">
    <source>
        <dbReference type="Proteomes" id="UP000199681"/>
    </source>
</evidence>
<evidence type="ECO:0000256" key="6">
    <source>
        <dbReference type="ARBA" id="ARBA00023211"/>
    </source>
</evidence>
<name>A0ABY1EA56_9MICO</name>
<dbReference type="CDD" id="cd18870">
    <property type="entry name" value="NUDIX_AcylCoAdiphos_Nudt19"/>
    <property type="match status" value="1"/>
</dbReference>
<comment type="cofactor">
    <cofactor evidence="1">
        <name>Mn(2+)</name>
        <dbReference type="ChEBI" id="CHEBI:29035"/>
    </cofactor>
</comment>
<evidence type="ECO:0000256" key="5">
    <source>
        <dbReference type="ARBA" id="ARBA00022842"/>
    </source>
</evidence>
<reference evidence="8 9" key="1">
    <citation type="submission" date="2016-10" db="EMBL/GenBank/DDBJ databases">
        <authorList>
            <person name="Varghese N."/>
            <person name="Submissions S."/>
        </authorList>
    </citation>
    <scope>NUCLEOTIDE SEQUENCE [LARGE SCALE GENOMIC DNA]</scope>
    <source>
        <strain evidence="8 9">GMCC 1.11211</strain>
    </source>
</reference>
<keyword evidence="6" id="KW-0464">Manganese</keyword>
<evidence type="ECO:0000256" key="1">
    <source>
        <dbReference type="ARBA" id="ARBA00001936"/>
    </source>
</evidence>
<dbReference type="InterPro" id="IPR015797">
    <property type="entry name" value="NUDIX_hydrolase-like_dom_sf"/>
</dbReference>
<dbReference type="InterPro" id="IPR000086">
    <property type="entry name" value="NUDIX_hydrolase_dom"/>
</dbReference>
<organism evidence="8 9">
    <name type="scientific">Cryobacterium levicorallinum</name>
    <dbReference type="NCBI Taxonomy" id="995038"/>
    <lineage>
        <taxon>Bacteria</taxon>
        <taxon>Bacillati</taxon>
        <taxon>Actinomycetota</taxon>
        <taxon>Actinomycetes</taxon>
        <taxon>Micrococcales</taxon>
        <taxon>Microbacteriaceae</taxon>
        <taxon>Cryobacterium</taxon>
    </lineage>
</organism>